<dbReference type="GO" id="GO:0016758">
    <property type="term" value="F:hexosyltransferase activity"/>
    <property type="evidence" value="ECO:0007669"/>
    <property type="project" value="InterPro"/>
</dbReference>
<evidence type="ECO:0000256" key="6">
    <source>
        <dbReference type="ARBA" id="ARBA00022968"/>
    </source>
</evidence>
<gene>
    <name evidence="11" type="ORF">PENTCL1PPCAC_21973</name>
</gene>
<organism evidence="11 12">
    <name type="scientific">Pristionchus entomophagus</name>
    <dbReference type="NCBI Taxonomy" id="358040"/>
    <lineage>
        <taxon>Eukaryota</taxon>
        <taxon>Metazoa</taxon>
        <taxon>Ecdysozoa</taxon>
        <taxon>Nematoda</taxon>
        <taxon>Chromadorea</taxon>
        <taxon>Rhabditida</taxon>
        <taxon>Rhabditina</taxon>
        <taxon>Diplogasteromorpha</taxon>
        <taxon>Diplogasteroidea</taxon>
        <taxon>Neodiplogasteridae</taxon>
        <taxon>Pristionchus</taxon>
    </lineage>
</organism>
<dbReference type="AlphaFoldDB" id="A0AAV5U0T8"/>
<protein>
    <recommendedName>
        <fullName evidence="10">Hexosyltransferase</fullName>
        <ecNumber evidence="10">2.4.1.-</ecNumber>
    </recommendedName>
</protein>
<dbReference type="PANTHER" id="PTHR11214">
    <property type="entry name" value="BETA-1,3-N-ACETYLGLUCOSAMINYLTRANSFERASE"/>
    <property type="match status" value="1"/>
</dbReference>
<evidence type="ECO:0000256" key="2">
    <source>
        <dbReference type="ARBA" id="ARBA00008661"/>
    </source>
</evidence>
<dbReference type="PANTHER" id="PTHR11214:SF391">
    <property type="entry name" value="BETA-1,3-GALACTOSYLTRANSFERASE BRE-2-RELATED"/>
    <property type="match status" value="1"/>
</dbReference>
<dbReference type="GO" id="GO:0000139">
    <property type="term" value="C:Golgi membrane"/>
    <property type="evidence" value="ECO:0007669"/>
    <property type="project" value="UniProtKB-SubCell"/>
</dbReference>
<evidence type="ECO:0000256" key="1">
    <source>
        <dbReference type="ARBA" id="ARBA00004323"/>
    </source>
</evidence>
<comment type="similarity">
    <text evidence="2 10">Belongs to the glycosyltransferase 31 family.</text>
</comment>
<feature type="non-terminal residue" evidence="11">
    <location>
        <position position="1"/>
    </location>
</feature>
<keyword evidence="6" id="KW-0735">Signal-anchor</keyword>
<keyword evidence="9" id="KW-0472">Membrane</keyword>
<keyword evidence="3 10" id="KW-0328">Glycosyltransferase</keyword>
<proteinExistence type="inferred from homology"/>
<evidence type="ECO:0000256" key="5">
    <source>
        <dbReference type="ARBA" id="ARBA00022692"/>
    </source>
</evidence>
<comment type="subcellular location">
    <subcellularLocation>
        <location evidence="1 10">Golgi apparatus membrane</location>
        <topology evidence="1 10">Single-pass type II membrane protein</topology>
    </subcellularLocation>
</comment>
<comment type="caution">
    <text evidence="11">The sequence shown here is derived from an EMBL/GenBank/DDBJ whole genome shotgun (WGS) entry which is preliminary data.</text>
</comment>
<dbReference type="Proteomes" id="UP001432027">
    <property type="component" value="Unassembled WGS sequence"/>
</dbReference>
<evidence type="ECO:0000256" key="8">
    <source>
        <dbReference type="ARBA" id="ARBA00023034"/>
    </source>
</evidence>
<keyword evidence="5" id="KW-0812">Transmembrane</keyword>
<evidence type="ECO:0000256" key="4">
    <source>
        <dbReference type="ARBA" id="ARBA00022679"/>
    </source>
</evidence>
<reference evidence="11" key="1">
    <citation type="submission" date="2023-10" db="EMBL/GenBank/DDBJ databases">
        <title>Genome assembly of Pristionchus species.</title>
        <authorList>
            <person name="Yoshida K."/>
            <person name="Sommer R.J."/>
        </authorList>
    </citation>
    <scope>NUCLEOTIDE SEQUENCE</scope>
    <source>
        <strain evidence="11">RS0144</strain>
    </source>
</reference>
<keyword evidence="12" id="KW-1185">Reference proteome</keyword>
<name>A0AAV5U0T8_9BILA</name>
<dbReference type="GO" id="GO:0006493">
    <property type="term" value="P:protein O-linked glycosylation"/>
    <property type="evidence" value="ECO:0007669"/>
    <property type="project" value="TreeGrafter"/>
</dbReference>
<dbReference type="Pfam" id="PF01762">
    <property type="entry name" value="Galactosyl_T"/>
    <property type="match status" value="1"/>
</dbReference>
<evidence type="ECO:0000313" key="11">
    <source>
        <dbReference type="EMBL" id="GMS99798.1"/>
    </source>
</evidence>
<dbReference type="EC" id="2.4.1.-" evidence="10"/>
<keyword evidence="8 10" id="KW-0333">Golgi apparatus</keyword>
<keyword evidence="4" id="KW-0808">Transferase</keyword>
<evidence type="ECO:0000256" key="7">
    <source>
        <dbReference type="ARBA" id="ARBA00022989"/>
    </source>
</evidence>
<evidence type="ECO:0000313" key="12">
    <source>
        <dbReference type="Proteomes" id="UP001432027"/>
    </source>
</evidence>
<keyword evidence="7" id="KW-1133">Transmembrane helix</keyword>
<sequence>NNKTRVFFFIGSGDAISDDLQQEIENHNDIIIIDVEDVYRNLVYKTAAMLFISTKLCSSSFVMKVDEDVLFNIDRLYEKVVLKLYIIQSVA</sequence>
<dbReference type="InterPro" id="IPR002659">
    <property type="entry name" value="Glyco_trans_31"/>
</dbReference>
<dbReference type="Gene3D" id="3.90.550.50">
    <property type="match status" value="1"/>
</dbReference>
<evidence type="ECO:0000256" key="3">
    <source>
        <dbReference type="ARBA" id="ARBA00022676"/>
    </source>
</evidence>
<accession>A0AAV5U0T8</accession>
<evidence type="ECO:0000256" key="10">
    <source>
        <dbReference type="RuleBase" id="RU363063"/>
    </source>
</evidence>
<dbReference type="EMBL" id="BTSX01000005">
    <property type="protein sequence ID" value="GMS99798.1"/>
    <property type="molecule type" value="Genomic_DNA"/>
</dbReference>
<evidence type="ECO:0000256" key="9">
    <source>
        <dbReference type="ARBA" id="ARBA00023136"/>
    </source>
</evidence>